<evidence type="ECO:0000313" key="2">
    <source>
        <dbReference type="EMBL" id="BCZ46283.1"/>
    </source>
</evidence>
<keyword evidence="3" id="KW-1185">Reference proteome</keyword>
<dbReference type="InterPro" id="IPR000182">
    <property type="entry name" value="GNAT_dom"/>
</dbReference>
<dbReference type="RefSeq" id="WP_224037784.1">
    <property type="nucleotide sequence ID" value="NZ_AP024849.1"/>
</dbReference>
<dbReference type="SUPFAM" id="SSF55729">
    <property type="entry name" value="Acyl-CoA N-acyltransferases (Nat)"/>
    <property type="match status" value="1"/>
</dbReference>
<dbReference type="Proteomes" id="UP000824633">
    <property type="component" value="Chromosome"/>
</dbReference>
<gene>
    <name evidence="2" type="ORF">psyc5s11_23500</name>
</gene>
<feature type="domain" description="N-acetyltransferase" evidence="1">
    <location>
        <begin position="4"/>
        <end position="141"/>
    </location>
</feature>
<proteinExistence type="predicted"/>
<evidence type="ECO:0000313" key="3">
    <source>
        <dbReference type="Proteomes" id="UP000824633"/>
    </source>
</evidence>
<dbReference type="CDD" id="cd04301">
    <property type="entry name" value="NAT_SF"/>
    <property type="match status" value="1"/>
</dbReference>
<dbReference type="InterPro" id="IPR016181">
    <property type="entry name" value="Acyl_CoA_acyltransferase"/>
</dbReference>
<accession>A0ABM7T2X3</accession>
<reference evidence="3" key="1">
    <citation type="submission" date="2021-07" db="EMBL/GenBank/DDBJ databases">
        <title>Complete genome sequencing of a Clostridium isolate.</title>
        <authorList>
            <person name="Ueki A."/>
            <person name="Tonouchi A."/>
        </authorList>
    </citation>
    <scope>NUCLEOTIDE SEQUENCE [LARGE SCALE GENOMIC DNA]</scope>
    <source>
        <strain evidence="3">C5S11</strain>
    </source>
</reference>
<sequence>MDEYIIRESSDSEADLIIDRLVEYNLSKVPLKQEVSFSWINRIIEDKNGNIIAGILSKMYCWKCLYIDALWVQEGHRKDRLGSKLLKEVEKIAEEKGCYLIHLDTFDFQAKDFYIKYGYEIFGILDECPQQHSRYFMKKSI</sequence>
<evidence type="ECO:0000259" key="1">
    <source>
        <dbReference type="PROSITE" id="PS51186"/>
    </source>
</evidence>
<organism evidence="2 3">
    <name type="scientific">Clostridium gelidum</name>
    <dbReference type="NCBI Taxonomy" id="704125"/>
    <lineage>
        <taxon>Bacteria</taxon>
        <taxon>Bacillati</taxon>
        <taxon>Bacillota</taxon>
        <taxon>Clostridia</taxon>
        <taxon>Eubacteriales</taxon>
        <taxon>Clostridiaceae</taxon>
        <taxon>Clostridium</taxon>
    </lineage>
</organism>
<dbReference type="Gene3D" id="3.40.630.30">
    <property type="match status" value="1"/>
</dbReference>
<dbReference type="Pfam" id="PF00583">
    <property type="entry name" value="Acetyltransf_1"/>
    <property type="match status" value="1"/>
</dbReference>
<dbReference type="EMBL" id="AP024849">
    <property type="protein sequence ID" value="BCZ46283.1"/>
    <property type="molecule type" value="Genomic_DNA"/>
</dbReference>
<name>A0ABM7T2X3_9CLOT</name>
<protein>
    <submittedName>
        <fullName evidence="2">N-acetyltransferase</fullName>
    </submittedName>
</protein>
<dbReference type="PROSITE" id="PS51186">
    <property type="entry name" value="GNAT"/>
    <property type="match status" value="1"/>
</dbReference>